<dbReference type="Gene3D" id="3.30.1370.50">
    <property type="entry name" value="R3H-like domain"/>
    <property type="match status" value="1"/>
</dbReference>
<keyword evidence="4" id="KW-1185">Reference proteome</keyword>
<dbReference type="InterPro" id="IPR025952">
    <property type="entry name" value="R3H-assoc_dom"/>
</dbReference>
<dbReference type="OMA" id="PWGDEVP"/>
<dbReference type="InterPro" id="IPR036867">
    <property type="entry name" value="R3H_dom_sf"/>
</dbReference>
<reference evidence="3 4" key="1">
    <citation type="journal article" date="2021" name="Nat. Plants">
        <title>The Taxus genome provides insights into paclitaxel biosynthesis.</title>
        <authorList>
            <person name="Xiong X."/>
            <person name="Gou J."/>
            <person name="Liao Q."/>
            <person name="Li Y."/>
            <person name="Zhou Q."/>
            <person name="Bi G."/>
            <person name="Li C."/>
            <person name="Du R."/>
            <person name="Wang X."/>
            <person name="Sun T."/>
            <person name="Guo L."/>
            <person name="Liang H."/>
            <person name="Lu P."/>
            <person name="Wu Y."/>
            <person name="Zhang Z."/>
            <person name="Ro D.K."/>
            <person name="Shang Y."/>
            <person name="Huang S."/>
            <person name="Yan J."/>
        </authorList>
    </citation>
    <scope>NUCLEOTIDE SEQUENCE [LARGE SCALE GENOMIC DNA]</scope>
    <source>
        <strain evidence="3">Ta-2019</strain>
    </source>
</reference>
<dbReference type="GO" id="GO:0003676">
    <property type="term" value="F:nucleic acid binding"/>
    <property type="evidence" value="ECO:0007669"/>
    <property type="project" value="InterPro"/>
</dbReference>
<comment type="caution">
    <text evidence="3">The sequence shown here is derived from an EMBL/GenBank/DDBJ whole genome shotgun (WGS) entry which is preliminary data.</text>
</comment>
<dbReference type="SUPFAM" id="SSF82708">
    <property type="entry name" value="R3H domain"/>
    <property type="match status" value="1"/>
</dbReference>
<accession>A0AA38KGU2</accession>
<organism evidence="3 4">
    <name type="scientific">Taxus chinensis</name>
    <name type="common">Chinese yew</name>
    <name type="synonym">Taxus wallichiana var. chinensis</name>
    <dbReference type="NCBI Taxonomy" id="29808"/>
    <lineage>
        <taxon>Eukaryota</taxon>
        <taxon>Viridiplantae</taxon>
        <taxon>Streptophyta</taxon>
        <taxon>Embryophyta</taxon>
        <taxon>Tracheophyta</taxon>
        <taxon>Spermatophyta</taxon>
        <taxon>Pinopsida</taxon>
        <taxon>Pinidae</taxon>
        <taxon>Conifers II</taxon>
        <taxon>Cupressales</taxon>
        <taxon>Taxaceae</taxon>
        <taxon>Taxus</taxon>
    </lineage>
</organism>
<dbReference type="AlphaFoldDB" id="A0AA38KGU2"/>
<sequence>KSKEQRAGIVNPKRNERARSRGDAKEADLQLRFVNAEVSNKHLCRWLNDRLLAELAPPMNKEEIAGLFAPPPWGERHALTPFERITGAGEDGLRDMAAWEPFRNVDMDKETHMLKSSLKPHSKEANSHVTQSMAAMKAWQMVDRHSREALRRNFHSPLFESLEGRILAYSNSAEDSEVLTLEVENPFHRLLLHGICEYYGLASNTVSKLEDTAGERSLVTRTHIKKKKQSESSDLVEPVQMKLVDFLSTLKNGVPNSEAAA</sequence>
<evidence type="ECO:0000313" key="3">
    <source>
        <dbReference type="EMBL" id="KAH9306528.1"/>
    </source>
</evidence>
<feature type="region of interest" description="Disordered" evidence="1">
    <location>
        <begin position="1"/>
        <end position="24"/>
    </location>
</feature>
<feature type="domain" description="R3H-associated N-terminal" evidence="2">
    <location>
        <begin position="34"/>
        <end position="152"/>
    </location>
</feature>
<dbReference type="Proteomes" id="UP000824469">
    <property type="component" value="Unassembled WGS sequence"/>
</dbReference>
<feature type="non-terminal residue" evidence="3">
    <location>
        <position position="261"/>
    </location>
</feature>
<dbReference type="Pfam" id="PF13902">
    <property type="entry name" value="R3H-assoc"/>
    <property type="match status" value="1"/>
</dbReference>
<dbReference type="PANTHER" id="PTHR32019:SF2">
    <property type="entry name" value="R3H DOMAIN-CONTAINING PROTEIN 4"/>
    <property type="match status" value="1"/>
</dbReference>
<evidence type="ECO:0000259" key="2">
    <source>
        <dbReference type="Pfam" id="PF13902"/>
    </source>
</evidence>
<gene>
    <name evidence="3" type="ORF">KI387_010932</name>
</gene>
<name>A0AA38KGU2_TAXCH</name>
<evidence type="ECO:0000256" key="1">
    <source>
        <dbReference type="SAM" id="MobiDB-lite"/>
    </source>
</evidence>
<proteinExistence type="predicted"/>
<protein>
    <recommendedName>
        <fullName evidence="2">R3H-associated N-terminal domain-containing protein</fullName>
    </recommendedName>
</protein>
<dbReference type="InterPro" id="IPR039629">
    <property type="entry name" value="R3HDM4"/>
</dbReference>
<evidence type="ECO:0000313" key="4">
    <source>
        <dbReference type="Proteomes" id="UP000824469"/>
    </source>
</evidence>
<dbReference type="EMBL" id="JAHRHJ020000008">
    <property type="protein sequence ID" value="KAH9306528.1"/>
    <property type="molecule type" value="Genomic_DNA"/>
</dbReference>
<feature type="compositionally biased region" description="Basic and acidic residues" evidence="1">
    <location>
        <begin position="13"/>
        <end position="24"/>
    </location>
</feature>
<dbReference type="PANTHER" id="PTHR32019">
    <property type="entry name" value="R3H DOMAIN-CONTAINING PROTEIN 4"/>
    <property type="match status" value="1"/>
</dbReference>